<evidence type="ECO:0000259" key="6">
    <source>
        <dbReference type="PROSITE" id="PS51720"/>
    </source>
</evidence>
<dbReference type="GO" id="GO:0005525">
    <property type="term" value="F:GTP binding"/>
    <property type="evidence" value="ECO:0007669"/>
    <property type="project" value="UniProtKB-KW"/>
</dbReference>
<dbReference type="InterPro" id="IPR006703">
    <property type="entry name" value="G_AIG1"/>
</dbReference>
<comment type="similarity">
    <text evidence="1">Belongs to the TRAFAC class TrmE-Era-EngA-EngB-Septin-like GTPase superfamily. AIG1/Toc34/Toc159-like paraseptin GTPase family. IAN subfamily.</text>
</comment>
<dbReference type="InterPro" id="IPR027417">
    <property type="entry name" value="P-loop_NTPase"/>
</dbReference>
<feature type="region of interest" description="Disordered" evidence="5">
    <location>
        <begin position="73"/>
        <end position="117"/>
    </location>
</feature>
<evidence type="ECO:0000256" key="3">
    <source>
        <dbReference type="ARBA" id="ARBA00023134"/>
    </source>
</evidence>
<accession>A0ABD0KJP2</accession>
<evidence type="ECO:0000256" key="2">
    <source>
        <dbReference type="ARBA" id="ARBA00022741"/>
    </source>
</evidence>
<dbReference type="Proteomes" id="UP001519460">
    <property type="component" value="Unassembled WGS sequence"/>
</dbReference>
<evidence type="ECO:0000313" key="8">
    <source>
        <dbReference type="Proteomes" id="UP001519460"/>
    </source>
</evidence>
<reference evidence="7 8" key="1">
    <citation type="journal article" date="2023" name="Sci. Data">
        <title>Genome assembly of the Korean intertidal mud-creeper Batillaria attramentaria.</title>
        <authorList>
            <person name="Patra A.K."/>
            <person name="Ho P.T."/>
            <person name="Jun S."/>
            <person name="Lee S.J."/>
            <person name="Kim Y."/>
            <person name="Won Y.J."/>
        </authorList>
    </citation>
    <scope>NUCLEOTIDE SEQUENCE [LARGE SCALE GENOMIC DNA]</scope>
    <source>
        <strain evidence="7">Wonlab-2016</strain>
    </source>
</reference>
<evidence type="ECO:0000256" key="1">
    <source>
        <dbReference type="ARBA" id="ARBA00008535"/>
    </source>
</evidence>
<dbReference type="EMBL" id="JACVVK020000167">
    <property type="protein sequence ID" value="KAK7487265.1"/>
    <property type="molecule type" value="Genomic_DNA"/>
</dbReference>
<keyword evidence="4" id="KW-0175">Coiled coil</keyword>
<evidence type="ECO:0000313" key="7">
    <source>
        <dbReference type="EMBL" id="KAK7487265.1"/>
    </source>
</evidence>
<organism evidence="7 8">
    <name type="scientific">Batillaria attramentaria</name>
    <dbReference type="NCBI Taxonomy" id="370345"/>
    <lineage>
        <taxon>Eukaryota</taxon>
        <taxon>Metazoa</taxon>
        <taxon>Spiralia</taxon>
        <taxon>Lophotrochozoa</taxon>
        <taxon>Mollusca</taxon>
        <taxon>Gastropoda</taxon>
        <taxon>Caenogastropoda</taxon>
        <taxon>Sorbeoconcha</taxon>
        <taxon>Cerithioidea</taxon>
        <taxon>Batillariidae</taxon>
        <taxon>Batillaria</taxon>
    </lineage>
</organism>
<feature type="coiled-coil region" evidence="4">
    <location>
        <begin position="187"/>
        <end position="214"/>
    </location>
</feature>
<feature type="domain" description="AIG1-type G" evidence="6">
    <location>
        <begin position="9"/>
        <end position="244"/>
    </location>
</feature>
<gene>
    <name evidence="7" type="ORF">BaRGS_00021493</name>
</gene>
<dbReference type="PROSITE" id="PS51720">
    <property type="entry name" value="G_AIG1"/>
    <property type="match status" value="1"/>
</dbReference>
<dbReference type="PANTHER" id="PTHR10903">
    <property type="entry name" value="GTPASE, IMAP FAMILY MEMBER-RELATED"/>
    <property type="match status" value="1"/>
</dbReference>
<dbReference type="Pfam" id="PF04548">
    <property type="entry name" value="AIG1"/>
    <property type="match status" value="2"/>
</dbReference>
<dbReference type="PANTHER" id="PTHR10903:SF184">
    <property type="entry name" value="GTP-BINDING PROTEIN A"/>
    <property type="match status" value="1"/>
</dbReference>
<protein>
    <recommendedName>
        <fullName evidence="6">AIG1-type G domain-containing protein</fullName>
    </recommendedName>
</protein>
<sequence length="244" mass="27087">MAESKEPTSQPITLLLVGKTGNGKSSTANTIVEAGTLENSSAPFAVAHSFNSATTTMEWKECELDGRRVKVINTPDLASPPLTNDGKIRSPTTSEASKGGKSSSKKPNRPTLTKNKWVESETQRWIKEAKGKPTAVLLVIRCDMRYTAEEYAIFRQLKEELGGNMEDNLVVVFTMGDFLYRDGVDLSKELETVCDELKEVLREAKERYVVFNNKSPDPEDKKTQVKKLLQVVSEIATAEKAENR</sequence>
<keyword evidence="3" id="KW-0342">GTP-binding</keyword>
<dbReference type="InterPro" id="IPR045058">
    <property type="entry name" value="GIMA/IAN/Toc"/>
</dbReference>
<keyword evidence="8" id="KW-1185">Reference proteome</keyword>
<proteinExistence type="inferred from homology"/>
<comment type="caution">
    <text evidence="7">The sequence shown here is derived from an EMBL/GenBank/DDBJ whole genome shotgun (WGS) entry which is preliminary data.</text>
</comment>
<evidence type="ECO:0000256" key="5">
    <source>
        <dbReference type="SAM" id="MobiDB-lite"/>
    </source>
</evidence>
<keyword evidence="2" id="KW-0547">Nucleotide-binding</keyword>
<dbReference type="AlphaFoldDB" id="A0ABD0KJP2"/>
<dbReference type="Gene3D" id="3.40.50.300">
    <property type="entry name" value="P-loop containing nucleotide triphosphate hydrolases"/>
    <property type="match status" value="1"/>
</dbReference>
<evidence type="ECO:0000256" key="4">
    <source>
        <dbReference type="SAM" id="Coils"/>
    </source>
</evidence>
<dbReference type="SUPFAM" id="SSF52540">
    <property type="entry name" value="P-loop containing nucleoside triphosphate hydrolases"/>
    <property type="match status" value="1"/>
</dbReference>
<name>A0ABD0KJP2_9CAEN</name>